<proteinExistence type="predicted"/>
<sequence>MRRRGRVLHFTALAVVTLSYSLQCASTCRQQLIIARCTSKPLMICYEVAVNGIRDC</sequence>
<evidence type="ECO:0000313" key="2">
    <source>
        <dbReference type="EMBL" id="CDI70197.1"/>
    </source>
</evidence>
<feature type="signal peptide" evidence="1">
    <location>
        <begin position="1"/>
        <end position="24"/>
    </location>
</feature>
<organism evidence="2">
    <name type="scientific">Echinococcus granulosus</name>
    <name type="common">Hydatid tapeworm</name>
    <dbReference type="NCBI Taxonomy" id="6210"/>
    <lineage>
        <taxon>Eukaryota</taxon>
        <taxon>Metazoa</taxon>
        <taxon>Spiralia</taxon>
        <taxon>Lophotrochozoa</taxon>
        <taxon>Platyhelminthes</taxon>
        <taxon>Cestoda</taxon>
        <taxon>Eucestoda</taxon>
        <taxon>Cyclophyllidea</taxon>
        <taxon>Taeniidae</taxon>
        <taxon>Echinococcus</taxon>
        <taxon>Echinococcus granulosus group</taxon>
    </lineage>
</organism>
<evidence type="ECO:0000256" key="1">
    <source>
        <dbReference type="SAM" id="SignalP"/>
    </source>
</evidence>
<name>U6FU34_ECHGR</name>
<dbReference type="EMBL" id="CBLN010004015">
    <property type="protein sequence ID" value="CDI70197.1"/>
    <property type="molecule type" value="Genomic_DNA"/>
</dbReference>
<dbReference type="WBParaSite" id="EgrG_002067800">
    <property type="protein sequence ID" value="EgrG_002067800"/>
    <property type="gene ID" value="EgrG_002067800"/>
</dbReference>
<evidence type="ECO:0000313" key="4">
    <source>
        <dbReference type="WBParaSite" id="EgrG_002067800"/>
    </source>
</evidence>
<accession>U6FU34</accession>
<feature type="chain" id="PRO_5041159377" evidence="1">
    <location>
        <begin position="25"/>
        <end position="56"/>
    </location>
</feature>
<evidence type="ECO:0000313" key="3">
    <source>
        <dbReference type="Proteomes" id="UP000492820"/>
    </source>
</evidence>
<protein>
    <submittedName>
        <fullName evidence="4">Secreted protein</fullName>
    </submittedName>
</protein>
<reference evidence="4" key="2">
    <citation type="submission" date="2020-10" db="UniProtKB">
        <authorList>
            <consortium name="WormBaseParasite"/>
        </authorList>
    </citation>
    <scope>IDENTIFICATION</scope>
</reference>
<reference evidence="2 3" key="1">
    <citation type="journal article" date="2013" name="Nature">
        <title>The genomes of four tapeworm species reveal adaptations to parasitism.</title>
        <authorList>
            <person name="Tsai I.J."/>
            <person name="Zarowiecki M."/>
            <person name="Holroyd N."/>
            <person name="Garciarrubio A."/>
            <person name="Sanchez-Flores A."/>
            <person name="Brooks K.L."/>
            <person name="Tracey A."/>
            <person name="Bobes R.J."/>
            <person name="Fragoso G."/>
            <person name="Sciutto E."/>
            <person name="Aslett M."/>
            <person name="Beasley H."/>
            <person name="Bennett H.M."/>
            <person name="Cai J."/>
            <person name="Camicia F."/>
            <person name="Clark R."/>
            <person name="Cucher M."/>
            <person name="De Silva N."/>
            <person name="Day T.A."/>
            <person name="Deplazes P."/>
            <person name="Estrada K."/>
            <person name="Fernandez C."/>
            <person name="Holland P.W."/>
            <person name="Hou J."/>
            <person name="Hu S."/>
            <person name="Huckvale T."/>
            <person name="Hung S.S."/>
            <person name="Kamenetzky L."/>
            <person name="Keane J.A."/>
            <person name="Kiss F."/>
            <person name="Koziol U."/>
            <person name="Lambert O."/>
            <person name="Liu K."/>
            <person name="Luo X."/>
            <person name="Luo Y."/>
            <person name="Macchiaroli N."/>
            <person name="Nichol S."/>
            <person name="Paps J."/>
            <person name="Parkinson J."/>
            <person name="Pouchkina-Stantcheva N."/>
            <person name="Riddiford N."/>
            <person name="Rosenzvit M."/>
            <person name="Salinas G."/>
            <person name="Wasmuth J.D."/>
            <person name="Zamanian M."/>
            <person name="Zheng Y."/>
            <person name="Cai X."/>
            <person name="Soberon X."/>
            <person name="Olson P.D."/>
            <person name="Laclette J.P."/>
            <person name="Brehm K."/>
            <person name="Berriman M."/>
            <person name="Garciarrubio A."/>
            <person name="Bobes R.J."/>
            <person name="Fragoso G."/>
            <person name="Sanchez-Flores A."/>
            <person name="Estrada K."/>
            <person name="Cevallos M.A."/>
            <person name="Morett E."/>
            <person name="Gonzalez V."/>
            <person name="Portillo T."/>
            <person name="Ochoa-Leyva A."/>
            <person name="Jose M.V."/>
            <person name="Sciutto E."/>
            <person name="Landa A."/>
            <person name="Jimenez L."/>
            <person name="Valdes V."/>
            <person name="Carrero J.C."/>
            <person name="Larralde C."/>
            <person name="Morales-Montor J."/>
            <person name="Limon-Lason J."/>
            <person name="Soberon X."/>
            <person name="Laclette J.P."/>
        </authorList>
    </citation>
    <scope>NUCLEOTIDE SEQUENCE [LARGE SCALE GENOMIC DNA]</scope>
</reference>
<dbReference type="AlphaFoldDB" id="U6FU34"/>
<dbReference type="Proteomes" id="UP000492820">
    <property type="component" value="Unassembled WGS sequence"/>
</dbReference>
<gene>
    <name evidence="2" type="ORF">EgrG_002067800</name>
</gene>
<keyword evidence="1" id="KW-0732">Signal</keyword>